<evidence type="ECO:0000313" key="3">
    <source>
        <dbReference type="Proteomes" id="UP000619545"/>
    </source>
</evidence>
<dbReference type="InterPro" id="IPR045865">
    <property type="entry name" value="ACT-like_dom_sf"/>
</dbReference>
<feature type="domain" description="ACT" evidence="1">
    <location>
        <begin position="5"/>
        <end position="76"/>
    </location>
</feature>
<dbReference type="InterPro" id="IPR002912">
    <property type="entry name" value="ACT_dom"/>
</dbReference>
<dbReference type="AlphaFoldDB" id="A0A832TCA8"/>
<organism evidence="2 3">
    <name type="scientific">Methanopyrus kandleri</name>
    <dbReference type="NCBI Taxonomy" id="2320"/>
    <lineage>
        <taxon>Archaea</taxon>
        <taxon>Methanobacteriati</taxon>
        <taxon>Methanobacteriota</taxon>
        <taxon>Methanomada group</taxon>
        <taxon>Methanopyri</taxon>
        <taxon>Methanopyrales</taxon>
        <taxon>Methanopyraceae</taxon>
        <taxon>Methanopyrus</taxon>
    </lineage>
</organism>
<dbReference type="PROSITE" id="PS51671">
    <property type="entry name" value="ACT"/>
    <property type="match status" value="1"/>
</dbReference>
<sequence>MKRFELDVVLPDKPGQLVKVLEPLSKIGGNVISISHSRDGDRARVHIVFEATEDVAREYSRRISELEGVKILRFGRGPGHETDVVLIGHIVDTDIKDTIDRVNAIQGARVVDVDLEMPDPERESSAGFTLIYEDEEALRKAVQTIEEIAEEKDLVAIFPVEVIQCVRRASS</sequence>
<name>A0A832TCA8_9EURY</name>
<dbReference type="GeneID" id="1478148"/>
<dbReference type="RefSeq" id="WP_011019921.1">
    <property type="nucleotide sequence ID" value="NZ_DUJS01000005.1"/>
</dbReference>
<dbReference type="Proteomes" id="UP000619545">
    <property type="component" value="Unassembled WGS sequence"/>
</dbReference>
<dbReference type="InterPro" id="IPR044561">
    <property type="entry name" value="ACT_ThrD-II-like"/>
</dbReference>
<accession>A0A832TCA8</accession>
<evidence type="ECO:0000313" key="2">
    <source>
        <dbReference type="EMBL" id="HII71026.1"/>
    </source>
</evidence>
<evidence type="ECO:0000259" key="1">
    <source>
        <dbReference type="PROSITE" id="PS51671"/>
    </source>
</evidence>
<dbReference type="Pfam" id="PF01842">
    <property type="entry name" value="ACT"/>
    <property type="match status" value="1"/>
</dbReference>
<dbReference type="EMBL" id="DUJS01000005">
    <property type="protein sequence ID" value="HII71026.1"/>
    <property type="molecule type" value="Genomic_DNA"/>
</dbReference>
<dbReference type="CDD" id="cd04886">
    <property type="entry name" value="ACT_ThrD-II-like"/>
    <property type="match status" value="1"/>
</dbReference>
<gene>
    <name evidence="2" type="ORF">HA336_07345</name>
</gene>
<protein>
    <submittedName>
        <fullName evidence="2">ACT domain-containing protein</fullName>
    </submittedName>
</protein>
<dbReference type="OMA" id="VNIIEMD"/>
<comment type="caution">
    <text evidence="2">The sequence shown here is derived from an EMBL/GenBank/DDBJ whole genome shotgun (WGS) entry which is preliminary data.</text>
</comment>
<proteinExistence type="predicted"/>
<dbReference type="SUPFAM" id="SSF55021">
    <property type="entry name" value="ACT-like"/>
    <property type="match status" value="1"/>
</dbReference>
<reference evidence="2" key="1">
    <citation type="journal article" date="2020" name="bioRxiv">
        <title>A rank-normalized archaeal taxonomy based on genome phylogeny resolves widespread incomplete and uneven classifications.</title>
        <authorList>
            <person name="Rinke C."/>
            <person name="Chuvochina M."/>
            <person name="Mussig A.J."/>
            <person name="Chaumeil P.-A."/>
            <person name="Waite D.W."/>
            <person name="Whitman W.B."/>
            <person name="Parks D.H."/>
            <person name="Hugenholtz P."/>
        </authorList>
    </citation>
    <scope>NUCLEOTIDE SEQUENCE</scope>
    <source>
        <strain evidence="2">UBA8853</strain>
    </source>
</reference>